<sequence>MVWFDLSMTLLLSGIMAKTLPGFLDNFNRQHPDINFTMVIEYNNVGSFLNVLVTRNSDGSLSHSVYRKPTHTNRYLLGSPDGDSLSTQQSYRAESCTEGPPQQWFS</sequence>
<evidence type="ECO:0000256" key="2">
    <source>
        <dbReference type="SAM" id="SignalP"/>
    </source>
</evidence>
<dbReference type="Proteomes" id="UP000051574">
    <property type="component" value="Unassembled WGS sequence"/>
</dbReference>
<gene>
    <name evidence="3" type="ORF">AMK59_1242</name>
</gene>
<organism evidence="3 4">
    <name type="scientific">Oryctes borbonicus</name>
    <dbReference type="NCBI Taxonomy" id="1629725"/>
    <lineage>
        <taxon>Eukaryota</taxon>
        <taxon>Metazoa</taxon>
        <taxon>Ecdysozoa</taxon>
        <taxon>Arthropoda</taxon>
        <taxon>Hexapoda</taxon>
        <taxon>Insecta</taxon>
        <taxon>Pterygota</taxon>
        <taxon>Neoptera</taxon>
        <taxon>Endopterygota</taxon>
        <taxon>Coleoptera</taxon>
        <taxon>Polyphaga</taxon>
        <taxon>Scarabaeiformia</taxon>
        <taxon>Scarabaeidae</taxon>
        <taxon>Dynastinae</taxon>
        <taxon>Oryctes</taxon>
    </lineage>
</organism>
<reference evidence="3 4" key="1">
    <citation type="submission" date="2015-09" db="EMBL/GenBank/DDBJ databases">
        <title>Draft genome of the scarab beetle Oryctes borbonicus.</title>
        <authorList>
            <person name="Meyer J.M."/>
            <person name="Markov G.V."/>
            <person name="Baskaran P."/>
            <person name="Herrmann M."/>
            <person name="Sommer R.J."/>
            <person name="Roedelsperger C."/>
        </authorList>
    </citation>
    <scope>NUCLEOTIDE SEQUENCE [LARGE SCALE GENOMIC DNA]</scope>
    <source>
        <strain evidence="3">OB123</strain>
        <tissue evidence="3">Whole animal</tissue>
    </source>
</reference>
<feature type="chain" id="PRO_5006668577" evidence="2">
    <location>
        <begin position="18"/>
        <end position="106"/>
    </location>
</feature>
<accession>A0A0T6BCV3</accession>
<keyword evidence="2" id="KW-0732">Signal</keyword>
<name>A0A0T6BCV3_9SCAR</name>
<dbReference type="EMBL" id="LJIG01001770">
    <property type="protein sequence ID" value="KRT85170.1"/>
    <property type="molecule type" value="Genomic_DNA"/>
</dbReference>
<comment type="caution">
    <text evidence="3">The sequence shown here is derived from an EMBL/GenBank/DDBJ whole genome shotgun (WGS) entry which is preliminary data.</text>
</comment>
<keyword evidence="4" id="KW-1185">Reference proteome</keyword>
<protein>
    <submittedName>
        <fullName evidence="3">Uncharacterized protein</fullName>
    </submittedName>
</protein>
<dbReference type="PANTHER" id="PTHR21301">
    <property type="entry name" value="REVERSE TRANSCRIPTASE"/>
    <property type="match status" value="1"/>
</dbReference>
<feature type="signal peptide" evidence="2">
    <location>
        <begin position="1"/>
        <end position="17"/>
    </location>
</feature>
<evidence type="ECO:0000313" key="4">
    <source>
        <dbReference type="Proteomes" id="UP000051574"/>
    </source>
</evidence>
<dbReference type="AlphaFoldDB" id="A0A0T6BCV3"/>
<dbReference type="PANTHER" id="PTHR21301:SF11">
    <property type="entry name" value="GIY-YIG DOMAIN-CONTAINING PROTEIN"/>
    <property type="match status" value="1"/>
</dbReference>
<dbReference type="OrthoDB" id="10018421at2759"/>
<evidence type="ECO:0000256" key="1">
    <source>
        <dbReference type="SAM" id="MobiDB-lite"/>
    </source>
</evidence>
<evidence type="ECO:0000313" key="3">
    <source>
        <dbReference type="EMBL" id="KRT85170.1"/>
    </source>
</evidence>
<feature type="region of interest" description="Disordered" evidence="1">
    <location>
        <begin position="72"/>
        <end position="106"/>
    </location>
</feature>
<proteinExistence type="predicted"/>